<dbReference type="PANTHER" id="PTHR13060">
    <property type="entry name" value="SGT1 PROTEIN HSGT1 SUPPRESSOR OF GCR2"/>
    <property type="match status" value="1"/>
</dbReference>
<feature type="region of interest" description="Disordered" evidence="1">
    <location>
        <begin position="476"/>
        <end position="502"/>
    </location>
</feature>
<name>A0ABR4A7Y0_9LECA</name>
<sequence>MDGPKDDFKWFGEGFDGFPKRLPEDCVEYTIYTIDSTLSDSETHQQLRQIQTAGTKLINKLLKDFIWQREGIHFDLRQEEGRRLIHGRTNYGDSVEDEWLIVYILRELSKEFPQIWIRVVDTDGQFLLIEAANAIPRWLNPEIADFRAWIHSGKLYVIPINHLDERLGGSKPQPKNLSLGEAIDYLRETQRPLLNSPQVEAEAFYRLQKYPQQILDSLHHTPITIPRKLAYILHHNAAYISPAVEAFYLRDPIALRPLQAPDSEGLHFPPCDCVTVSVKFTKVGYAQVKSQVFRTPRSWADFRSSKLDLQSQKKVDTGMKVTCGFEMLVSDPQNQDKKTVREIKLLLEDLETGEDQLPSDAEISTWQMREDSECWLDINFEDFEKELGGTASQNSNGVNEGFGDKGAQDQLRKMVARFQDFLDDDTLESPGAEYLDDMDDDDDKDSTSSDNTQREENVDASFNEDQFARMMKGMMGRSTPRVTTEDSSHTTAGITQDVEPSVSADEEDYEAVEQDMHDIAKELREAGALDLGSKPPAVMAKLQNEHVVRPSIAPAAGAGDADDKDMNISFNLAKNLLGSFESQGGMPGPGSNLMSLKGIHLPRDEIHGD</sequence>
<dbReference type="Proteomes" id="UP001590950">
    <property type="component" value="Unassembled WGS sequence"/>
</dbReference>
<dbReference type="PANTHER" id="PTHR13060:SF0">
    <property type="entry name" value="PROTEIN ECDYSONELESS HOMOLOG"/>
    <property type="match status" value="1"/>
</dbReference>
<evidence type="ECO:0000313" key="2">
    <source>
        <dbReference type="EMBL" id="KAL2039443.1"/>
    </source>
</evidence>
<protein>
    <recommendedName>
        <fullName evidence="4">SGT1-domain-containing protein</fullName>
    </recommendedName>
</protein>
<evidence type="ECO:0000313" key="3">
    <source>
        <dbReference type="Proteomes" id="UP001590950"/>
    </source>
</evidence>
<reference evidence="2 3" key="1">
    <citation type="submission" date="2024-09" db="EMBL/GenBank/DDBJ databases">
        <title>Rethinking Asexuality: The Enigmatic Case of Functional Sexual Genes in Lepraria (Stereocaulaceae).</title>
        <authorList>
            <person name="Doellman M."/>
            <person name="Sun Y."/>
            <person name="Barcenas-Pena A."/>
            <person name="Lumbsch H.T."/>
            <person name="Grewe F."/>
        </authorList>
    </citation>
    <scope>NUCLEOTIDE SEQUENCE [LARGE SCALE GENOMIC DNA]</scope>
    <source>
        <strain evidence="2 3">Mercado 3170</strain>
    </source>
</reference>
<dbReference type="EMBL" id="JBEFKJ010000025">
    <property type="protein sequence ID" value="KAL2039443.1"/>
    <property type="molecule type" value="Genomic_DNA"/>
</dbReference>
<feature type="region of interest" description="Disordered" evidence="1">
    <location>
        <begin position="425"/>
        <end position="464"/>
    </location>
</feature>
<feature type="compositionally biased region" description="Acidic residues" evidence="1">
    <location>
        <begin position="434"/>
        <end position="444"/>
    </location>
</feature>
<dbReference type="InterPro" id="IPR010770">
    <property type="entry name" value="Ecd"/>
</dbReference>
<proteinExistence type="predicted"/>
<accession>A0ABR4A7Y0</accession>
<feature type="region of interest" description="Disordered" evidence="1">
    <location>
        <begin position="581"/>
        <end position="609"/>
    </location>
</feature>
<evidence type="ECO:0000256" key="1">
    <source>
        <dbReference type="SAM" id="MobiDB-lite"/>
    </source>
</evidence>
<keyword evidence="3" id="KW-1185">Reference proteome</keyword>
<organism evidence="2 3">
    <name type="scientific">Stereocaulon virgatum</name>
    <dbReference type="NCBI Taxonomy" id="373712"/>
    <lineage>
        <taxon>Eukaryota</taxon>
        <taxon>Fungi</taxon>
        <taxon>Dikarya</taxon>
        <taxon>Ascomycota</taxon>
        <taxon>Pezizomycotina</taxon>
        <taxon>Lecanoromycetes</taxon>
        <taxon>OSLEUM clade</taxon>
        <taxon>Lecanoromycetidae</taxon>
        <taxon>Lecanorales</taxon>
        <taxon>Lecanorineae</taxon>
        <taxon>Stereocaulaceae</taxon>
        <taxon>Stereocaulon</taxon>
    </lineage>
</organism>
<gene>
    <name evidence="2" type="ORF">N7G274_007715</name>
</gene>
<dbReference type="Pfam" id="PF07093">
    <property type="entry name" value="SGT1"/>
    <property type="match status" value="1"/>
</dbReference>
<evidence type="ECO:0008006" key="4">
    <source>
        <dbReference type="Google" id="ProtNLM"/>
    </source>
</evidence>
<comment type="caution">
    <text evidence="2">The sequence shown here is derived from an EMBL/GenBank/DDBJ whole genome shotgun (WGS) entry which is preliminary data.</text>
</comment>